<feature type="transmembrane region" description="Helical" evidence="3">
    <location>
        <begin position="20"/>
        <end position="43"/>
    </location>
</feature>
<feature type="compositionally biased region" description="Basic and acidic residues" evidence="2">
    <location>
        <begin position="75"/>
        <end position="84"/>
    </location>
</feature>
<gene>
    <name evidence="4" type="ORF">KHU32_21705</name>
</gene>
<dbReference type="RefSeq" id="WP_213672265.1">
    <property type="nucleotide sequence ID" value="NZ_JAHCDA010000005.1"/>
</dbReference>
<sequence>MLQDLVTRLTLPGLPEWTGLVALLVVLVLALCLLVMPFSVFGLKGRLDNIEAQLDDLRAELRALAIRLPEARRPDWRGTNERDIPLPLPAEPEPAPLPEQHPSIFPSGRAEPKISWPKH</sequence>
<evidence type="ECO:0000313" key="5">
    <source>
        <dbReference type="Proteomes" id="UP000766336"/>
    </source>
</evidence>
<dbReference type="Proteomes" id="UP000766336">
    <property type="component" value="Unassembled WGS sequence"/>
</dbReference>
<keyword evidence="5" id="KW-1185">Reference proteome</keyword>
<accession>A0ABS5QIQ5</accession>
<evidence type="ECO:0000256" key="1">
    <source>
        <dbReference type="SAM" id="Coils"/>
    </source>
</evidence>
<evidence type="ECO:0000256" key="3">
    <source>
        <dbReference type="SAM" id="Phobius"/>
    </source>
</evidence>
<reference evidence="4 5" key="1">
    <citation type="submission" date="2021-05" db="EMBL/GenBank/DDBJ databases">
        <title>Roseococcus sp. XZZS9, whole genome shotgun sequencing project.</title>
        <authorList>
            <person name="Zhao G."/>
            <person name="Shen L."/>
        </authorList>
    </citation>
    <scope>NUCLEOTIDE SEQUENCE [LARGE SCALE GENOMIC DNA]</scope>
    <source>
        <strain evidence="4 5">XZZS9</strain>
    </source>
</reference>
<protein>
    <submittedName>
        <fullName evidence="4">Uncharacterized protein</fullName>
    </submittedName>
</protein>
<comment type="caution">
    <text evidence="4">The sequence shown here is derived from an EMBL/GenBank/DDBJ whole genome shotgun (WGS) entry which is preliminary data.</text>
</comment>
<feature type="coiled-coil region" evidence="1">
    <location>
        <begin position="40"/>
        <end position="67"/>
    </location>
</feature>
<name>A0ABS5QIQ5_9PROT</name>
<organism evidence="4 5">
    <name type="scientific">Roseococcus pinisoli</name>
    <dbReference type="NCBI Taxonomy" id="2835040"/>
    <lineage>
        <taxon>Bacteria</taxon>
        <taxon>Pseudomonadati</taxon>
        <taxon>Pseudomonadota</taxon>
        <taxon>Alphaproteobacteria</taxon>
        <taxon>Acetobacterales</taxon>
        <taxon>Roseomonadaceae</taxon>
        <taxon>Roseococcus</taxon>
    </lineage>
</organism>
<proteinExistence type="predicted"/>
<keyword evidence="3" id="KW-1133">Transmembrane helix</keyword>
<keyword evidence="1" id="KW-0175">Coiled coil</keyword>
<keyword evidence="3" id="KW-0812">Transmembrane</keyword>
<evidence type="ECO:0000313" key="4">
    <source>
        <dbReference type="EMBL" id="MBS7813571.1"/>
    </source>
</evidence>
<feature type="region of interest" description="Disordered" evidence="2">
    <location>
        <begin position="75"/>
        <end position="119"/>
    </location>
</feature>
<dbReference type="EMBL" id="JAHCDA010000005">
    <property type="protein sequence ID" value="MBS7813571.1"/>
    <property type="molecule type" value="Genomic_DNA"/>
</dbReference>
<feature type="compositionally biased region" description="Pro residues" evidence="2">
    <location>
        <begin position="86"/>
        <end position="99"/>
    </location>
</feature>
<keyword evidence="3" id="KW-0472">Membrane</keyword>
<evidence type="ECO:0000256" key="2">
    <source>
        <dbReference type="SAM" id="MobiDB-lite"/>
    </source>
</evidence>